<dbReference type="PIRSF" id="PIRSF036417">
    <property type="entry name" value="3-ktacl-CoA_syn"/>
    <property type="match status" value="1"/>
</dbReference>
<dbReference type="GO" id="GO:0016020">
    <property type="term" value="C:membrane"/>
    <property type="evidence" value="ECO:0007669"/>
    <property type="project" value="InterPro"/>
</dbReference>
<dbReference type="PANTHER" id="PTHR31561">
    <property type="entry name" value="3-KETOACYL-COA SYNTHASE"/>
    <property type="match status" value="1"/>
</dbReference>
<evidence type="ECO:0000259" key="6">
    <source>
        <dbReference type="Pfam" id="PF08392"/>
    </source>
</evidence>
<dbReference type="Pfam" id="PF08541">
    <property type="entry name" value="ACP_syn_III_C"/>
    <property type="match status" value="1"/>
</dbReference>
<evidence type="ECO:0000313" key="9">
    <source>
        <dbReference type="Proteomes" id="UP000287651"/>
    </source>
</evidence>
<dbReference type="EC" id="2.3.1.-" evidence="4"/>
<feature type="domain" description="FAE" evidence="6">
    <location>
        <begin position="61"/>
        <end position="343"/>
    </location>
</feature>
<feature type="active site" evidence="5">
    <location>
        <position position="204"/>
    </location>
</feature>
<evidence type="ECO:0000256" key="4">
    <source>
        <dbReference type="PIRNR" id="PIRNR036417"/>
    </source>
</evidence>
<dbReference type="Gene3D" id="3.40.47.10">
    <property type="match status" value="1"/>
</dbReference>
<evidence type="ECO:0000256" key="1">
    <source>
        <dbReference type="ARBA" id="ARBA00005531"/>
    </source>
</evidence>
<comment type="similarity">
    <text evidence="1 4">Belongs to the thiolase-like superfamily. Chalcone/stilbene synthases family.</text>
</comment>
<dbReference type="UniPathway" id="UPA00094"/>
<dbReference type="InterPro" id="IPR013601">
    <property type="entry name" value="FAE1_typ3_polyketide_synth"/>
</dbReference>
<feature type="active site" evidence="5">
    <location>
        <position position="366"/>
    </location>
</feature>
<evidence type="ECO:0000259" key="7">
    <source>
        <dbReference type="Pfam" id="PF08541"/>
    </source>
</evidence>
<reference evidence="8 9" key="1">
    <citation type="journal article" date="2014" name="Agronomy (Basel)">
        <title>A Draft Genome Sequence for Ensete ventricosum, the Drought-Tolerant Tree Against Hunger.</title>
        <authorList>
            <person name="Harrison J."/>
            <person name="Moore K.A."/>
            <person name="Paszkiewicz K."/>
            <person name="Jones T."/>
            <person name="Grant M."/>
            <person name="Ambacheew D."/>
            <person name="Muzemil S."/>
            <person name="Studholme D.J."/>
        </authorList>
    </citation>
    <scope>NUCLEOTIDE SEQUENCE [LARGE SCALE GENOMIC DNA]</scope>
</reference>
<dbReference type="Proteomes" id="UP000287651">
    <property type="component" value="Unassembled WGS sequence"/>
</dbReference>
<dbReference type="CDD" id="cd00831">
    <property type="entry name" value="CHS_like"/>
    <property type="match status" value="1"/>
</dbReference>
<feature type="active site" evidence="5">
    <location>
        <position position="399"/>
    </location>
</feature>
<feature type="active site" evidence="5">
    <location>
        <position position="403"/>
    </location>
</feature>
<feature type="domain" description="Beta-ketoacyl-[acyl-carrier-protein] synthase III C-terminal" evidence="7">
    <location>
        <begin position="365"/>
        <end position="445"/>
    </location>
</feature>
<dbReference type="SUPFAM" id="SSF53901">
    <property type="entry name" value="Thiolase-like"/>
    <property type="match status" value="2"/>
</dbReference>
<dbReference type="EMBL" id="AMZH03008118">
    <property type="protein sequence ID" value="RRT59667.1"/>
    <property type="molecule type" value="Genomic_DNA"/>
</dbReference>
<evidence type="ECO:0000256" key="2">
    <source>
        <dbReference type="ARBA" id="ARBA00022679"/>
    </source>
</evidence>
<dbReference type="GO" id="GO:0016747">
    <property type="term" value="F:acyltransferase activity, transferring groups other than amino-acyl groups"/>
    <property type="evidence" value="ECO:0007669"/>
    <property type="project" value="InterPro"/>
</dbReference>
<comment type="pathway">
    <text evidence="4">Lipid metabolism; fatty acid biosynthesis.</text>
</comment>
<evidence type="ECO:0000256" key="3">
    <source>
        <dbReference type="ARBA" id="ARBA00023315"/>
    </source>
</evidence>
<protein>
    <recommendedName>
        <fullName evidence="4">3-ketoacyl-CoA synthase</fullName>
        <ecNumber evidence="4">2.3.1.-</ecNumber>
    </recommendedName>
</protein>
<keyword evidence="3 4" id="KW-0012">Acyltransferase</keyword>
<comment type="caution">
    <text evidence="8">The sequence shown here is derived from an EMBL/GenBank/DDBJ whole genome shotgun (WGS) entry which is preliminary data.</text>
</comment>
<dbReference type="InterPro" id="IPR016039">
    <property type="entry name" value="Thiolase-like"/>
</dbReference>
<feature type="active site" evidence="5">
    <location>
        <position position="370"/>
    </location>
</feature>
<gene>
    <name evidence="8" type="ORF">B296_00033128</name>
</gene>
<dbReference type="AlphaFoldDB" id="A0A426Z6Q8"/>
<keyword evidence="2 4" id="KW-0808">Transferase</keyword>
<sequence>MRSRSTPIQLLKLTVFVLLAITITLASLLPSKQSFLLFLSHHKLLLFSLLWCKLVALLAYARARPLPVYLLDFSCHKPGPESRGSYEICEYFGRRSCQHSAESEAFMRAIYRKSGLGDETYAPPFIFQTDYKAKFQYAILEAEDGMFSCVAHLLAKTDVDPSRITVLVAACSMFSPSPSLTSMLVQRFKLSPSVKTFNFSGMGCSAGTMSFDLAAKILRRQVGYALIVVTESTSLNWYFGDNRHMLVTNCIFRAGTAAALVTSDPAQRERAKMEVVRTLRTHHGADDAAYNAAIQMEDEDGHVGVALTKDLVRVAGVGLRNHISRLAPRVLPVSELLRYVYNVARSFLAGDRKAVHVPDFTTAFEHMCIHAGGKAVIDTVGRLMKFEEEVVEPARMCLHRFGNTSSSLVFYELAYFEAKGRIKSGDRVWMLAFGTGFKACSVVWRALRDSRIDPDNPWKDCIHRYPVSI</sequence>
<accession>A0A426Z6Q8</accession>
<dbReference type="InterPro" id="IPR012392">
    <property type="entry name" value="3-ktacl-CoA_syn"/>
</dbReference>
<evidence type="ECO:0000313" key="8">
    <source>
        <dbReference type="EMBL" id="RRT59667.1"/>
    </source>
</evidence>
<dbReference type="InterPro" id="IPR013747">
    <property type="entry name" value="ACP_syn_III_C"/>
</dbReference>
<dbReference type="Pfam" id="PF08392">
    <property type="entry name" value="FAE1_CUT1_RppA"/>
    <property type="match status" value="1"/>
</dbReference>
<dbReference type="GO" id="GO:0006633">
    <property type="term" value="P:fatty acid biosynthetic process"/>
    <property type="evidence" value="ECO:0007669"/>
    <property type="project" value="UniProtKB-UniPathway"/>
</dbReference>
<organism evidence="8 9">
    <name type="scientific">Ensete ventricosum</name>
    <name type="common">Abyssinian banana</name>
    <name type="synonym">Musa ensete</name>
    <dbReference type="NCBI Taxonomy" id="4639"/>
    <lineage>
        <taxon>Eukaryota</taxon>
        <taxon>Viridiplantae</taxon>
        <taxon>Streptophyta</taxon>
        <taxon>Embryophyta</taxon>
        <taxon>Tracheophyta</taxon>
        <taxon>Spermatophyta</taxon>
        <taxon>Magnoliopsida</taxon>
        <taxon>Liliopsida</taxon>
        <taxon>Zingiberales</taxon>
        <taxon>Musaceae</taxon>
        <taxon>Ensete</taxon>
    </lineage>
</organism>
<feature type="active site" evidence="5">
    <location>
        <position position="282"/>
    </location>
</feature>
<evidence type="ECO:0000256" key="5">
    <source>
        <dbReference type="PIRSR" id="PIRSR036417-1"/>
    </source>
</evidence>
<name>A0A426Z6Q8_ENSVE</name>
<proteinExistence type="inferred from homology"/>